<evidence type="ECO:0000313" key="2">
    <source>
        <dbReference type="EMBL" id="KIM82203.1"/>
    </source>
</evidence>
<sequence length="75" mass="8665">MFSYSNRTKEGWAYEQSSVTPYVFTSLTTTSTKFSVTVRALRISPLRRTTRRPNLPLPPTRPHASTRTWQKITFG</sequence>
<dbReference type="HOGENOM" id="CLU_2671923_0_0_1"/>
<name>A0A0C3B7I9_PILCF</name>
<evidence type="ECO:0000313" key="3">
    <source>
        <dbReference type="Proteomes" id="UP000054166"/>
    </source>
</evidence>
<keyword evidence="3" id="KW-1185">Reference proteome</keyword>
<protein>
    <submittedName>
        <fullName evidence="2">Uncharacterized protein</fullName>
    </submittedName>
</protein>
<dbReference type="EMBL" id="KN832995">
    <property type="protein sequence ID" value="KIM82203.1"/>
    <property type="molecule type" value="Genomic_DNA"/>
</dbReference>
<evidence type="ECO:0000256" key="1">
    <source>
        <dbReference type="SAM" id="MobiDB-lite"/>
    </source>
</evidence>
<dbReference type="InParanoid" id="A0A0C3B7I9"/>
<dbReference type="Proteomes" id="UP000054166">
    <property type="component" value="Unassembled WGS sequence"/>
</dbReference>
<organism evidence="2 3">
    <name type="scientific">Piloderma croceum (strain F 1598)</name>
    <dbReference type="NCBI Taxonomy" id="765440"/>
    <lineage>
        <taxon>Eukaryota</taxon>
        <taxon>Fungi</taxon>
        <taxon>Dikarya</taxon>
        <taxon>Basidiomycota</taxon>
        <taxon>Agaricomycotina</taxon>
        <taxon>Agaricomycetes</taxon>
        <taxon>Agaricomycetidae</taxon>
        <taxon>Atheliales</taxon>
        <taxon>Atheliaceae</taxon>
        <taxon>Piloderma</taxon>
    </lineage>
</organism>
<feature type="region of interest" description="Disordered" evidence="1">
    <location>
        <begin position="47"/>
        <end position="75"/>
    </location>
</feature>
<dbReference type="AlphaFoldDB" id="A0A0C3B7I9"/>
<feature type="compositionally biased region" description="Polar residues" evidence="1">
    <location>
        <begin position="63"/>
        <end position="75"/>
    </location>
</feature>
<accession>A0A0C3B7I9</accession>
<gene>
    <name evidence="2" type="ORF">PILCRDRAFT_471576</name>
</gene>
<reference evidence="3" key="2">
    <citation type="submission" date="2015-01" db="EMBL/GenBank/DDBJ databases">
        <title>Evolutionary Origins and Diversification of the Mycorrhizal Mutualists.</title>
        <authorList>
            <consortium name="DOE Joint Genome Institute"/>
            <consortium name="Mycorrhizal Genomics Consortium"/>
            <person name="Kohler A."/>
            <person name="Kuo A."/>
            <person name="Nagy L.G."/>
            <person name="Floudas D."/>
            <person name="Copeland A."/>
            <person name="Barry K.W."/>
            <person name="Cichocki N."/>
            <person name="Veneault-Fourrey C."/>
            <person name="LaButti K."/>
            <person name="Lindquist E.A."/>
            <person name="Lipzen A."/>
            <person name="Lundell T."/>
            <person name="Morin E."/>
            <person name="Murat C."/>
            <person name="Riley R."/>
            <person name="Ohm R."/>
            <person name="Sun H."/>
            <person name="Tunlid A."/>
            <person name="Henrissat B."/>
            <person name="Grigoriev I.V."/>
            <person name="Hibbett D.S."/>
            <person name="Martin F."/>
        </authorList>
    </citation>
    <scope>NUCLEOTIDE SEQUENCE [LARGE SCALE GENOMIC DNA]</scope>
    <source>
        <strain evidence="3">F 1598</strain>
    </source>
</reference>
<reference evidence="2 3" key="1">
    <citation type="submission" date="2014-04" db="EMBL/GenBank/DDBJ databases">
        <authorList>
            <consortium name="DOE Joint Genome Institute"/>
            <person name="Kuo A."/>
            <person name="Tarkka M."/>
            <person name="Buscot F."/>
            <person name="Kohler A."/>
            <person name="Nagy L.G."/>
            <person name="Floudas D."/>
            <person name="Copeland A."/>
            <person name="Barry K.W."/>
            <person name="Cichocki N."/>
            <person name="Veneault-Fourrey C."/>
            <person name="LaButti K."/>
            <person name="Lindquist E.A."/>
            <person name="Lipzen A."/>
            <person name="Lundell T."/>
            <person name="Morin E."/>
            <person name="Murat C."/>
            <person name="Sun H."/>
            <person name="Tunlid A."/>
            <person name="Henrissat B."/>
            <person name="Grigoriev I.V."/>
            <person name="Hibbett D.S."/>
            <person name="Martin F."/>
            <person name="Nordberg H.P."/>
            <person name="Cantor M.N."/>
            <person name="Hua S.X."/>
        </authorList>
    </citation>
    <scope>NUCLEOTIDE SEQUENCE [LARGE SCALE GENOMIC DNA]</scope>
    <source>
        <strain evidence="2 3">F 1598</strain>
    </source>
</reference>
<proteinExistence type="predicted"/>